<dbReference type="AlphaFoldDB" id="A0A7N2LSS3"/>
<reference evidence="1 2" key="1">
    <citation type="journal article" date="2016" name="G3 (Bethesda)">
        <title>First Draft Assembly and Annotation of the Genome of a California Endemic Oak Quercus lobata Nee (Fagaceae).</title>
        <authorList>
            <person name="Sork V.L."/>
            <person name="Fitz-Gibbon S.T."/>
            <person name="Puiu D."/>
            <person name="Crepeau M."/>
            <person name="Gugger P.F."/>
            <person name="Sherman R."/>
            <person name="Stevens K."/>
            <person name="Langley C.H."/>
            <person name="Pellegrini M."/>
            <person name="Salzberg S.L."/>
        </authorList>
    </citation>
    <scope>NUCLEOTIDE SEQUENCE [LARGE SCALE GENOMIC DNA]</scope>
    <source>
        <strain evidence="1 2">cv. SW786</strain>
    </source>
</reference>
<accession>A0A7N2LSS3</accession>
<protein>
    <submittedName>
        <fullName evidence="1">Uncharacterized protein</fullName>
    </submittedName>
</protein>
<dbReference type="EnsemblPlants" id="QL05p065442:mrna">
    <property type="protein sequence ID" value="QL05p065442:mrna:CDS:1"/>
    <property type="gene ID" value="QL05p065442"/>
</dbReference>
<dbReference type="EMBL" id="LRBV02000005">
    <property type="status" value="NOT_ANNOTATED_CDS"/>
    <property type="molecule type" value="Genomic_DNA"/>
</dbReference>
<evidence type="ECO:0000313" key="1">
    <source>
        <dbReference type="EnsemblPlants" id="QL05p065442:mrna:CDS:1"/>
    </source>
</evidence>
<reference evidence="1" key="2">
    <citation type="submission" date="2021-01" db="UniProtKB">
        <authorList>
            <consortium name="EnsemblPlants"/>
        </authorList>
    </citation>
    <scope>IDENTIFICATION</scope>
</reference>
<organism evidence="1 2">
    <name type="scientific">Quercus lobata</name>
    <name type="common">Valley oak</name>
    <dbReference type="NCBI Taxonomy" id="97700"/>
    <lineage>
        <taxon>Eukaryota</taxon>
        <taxon>Viridiplantae</taxon>
        <taxon>Streptophyta</taxon>
        <taxon>Embryophyta</taxon>
        <taxon>Tracheophyta</taxon>
        <taxon>Spermatophyta</taxon>
        <taxon>Magnoliopsida</taxon>
        <taxon>eudicotyledons</taxon>
        <taxon>Gunneridae</taxon>
        <taxon>Pentapetalae</taxon>
        <taxon>rosids</taxon>
        <taxon>fabids</taxon>
        <taxon>Fagales</taxon>
        <taxon>Fagaceae</taxon>
        <taxon>Quercus</taxon>
    </lineage>
</organism>
<evidence type="ECO:0000313" key="2">
    <source>
        <dbReference type="Proteomes" id="UP000594261"/>
    </source>
</evidence>
<proteinExistence type="predicted"/>
<name>A0A7N2LSS3_QUELO</name>
<dbReference type="Gramene" id="QL05p065442:mrna">
    <property type="protein sequence ID" value="QL05p065442:mrna:CDS:1"/>
    <property type="gene ID" value="QL05p065442"/>
</dbReference>
<dbReference type="Proteomes" id="UP000594261">
    <property type="component" value="Chromosome 5"/>
</dbReference>
<keyword evidence="2" id="KW-1185">Reference proteome</keyword>
<dbReference type="InParanoid" id="A0A7N2LSS3"/>
<sequence length="83" mass="9518">MVNWLHMGGLAQMKFRNQAILAKLCWRLANEQDAPWANMLAKKDLSASRLTEEGKKHPCSRIWAACKKGGPVYVKGLMIYEQW</sequence>